<proteinExistence type="predicted"/>
<reference evidence="1" key="1">
    <citation type="journal article" date="2014" name="Int. J. Syst. Evol. Microbiol.">
        <title>Complete genome sequence of Corynebacterium casei LMG S-19264T (=DSM 44701T), isolated from a smear-ripened cheese.</title>
        <authorList>
            <consortium name="US DOE Joint Genome Institute (JGI-PGF)"/>
            <person name="Walter F."/>
            <person name="Albersmeier A."/>
            <person name="Kalinowski J."/>
            <person name="Ruckert C."/>
        </authorList>
    </citation>
    <scope>NUCLEOTIDE SEQUENCE</scope>
    <source>
        <strain evidence="1">CGMCC 4.7110</strain>
    </source>
</reference>
<organism evidence="1 2">
    <name type="scientific">Streptomyces fuscichromogenes</name>
    <dbReference type="NCBI Taxonomy" id="1324013"/>
    <lineage>
        <taxon>Bacteria</taxon>
        <taxon>Bacillati</taxon>
        <taxon>Actinomycetota</taxon>
        <taxon>Actinomycetes</taxon>
        <taxon>Kitasatosporales</taxon>
        <taxon>Streptomycetaceae</taxon>
        <taxon>Streptomyces</taxon>
    </lineage>
</organism>
<comment type="caution">
    <text evidence="1">The sequence shown here is derived from an EMBL/GenBank/DDBJ whole genome shotgun (WGS) entry which is preliminary data.</text>
</comment>
<reference evidence="1" key="2">
    <citation type="submission" date="2020-09" db="EMBL/GenBank/DDBJ databases">
        <authorList>
            <person name="Sun Q."/>
            <person name="Zhou Y."/>
        </authorList>
    </citation>
    <scope>NUCLEOTIDE SEQUENCE</scope>
    <source>
        <strain evidence="1">CGMCC 4.7110</strain>
    </source>
</reference>
<name>A0A917XFN8_9ACTN</name>
<sequence length="116" mass="12317">MSLFSHFTKDFTMRLLRPLAVALGGLALSVITMGPAAAAQGTFVWVGPKGKAYAIQNPPDRKCLEMAQEARGPQNATKKALVVYSKPKCKGATHRIAPGHSAAGSVHFASVVFNPR</sequence>
<dbReference type="Proteomes" id="UP000653411">
    <property type="component" value="Unassembled WGS sequence"/>
</dbReference>
<protein>
    <submittedName>
        <fullName evidence="1">Uncharacterized protein</fullName>
    </submittedName>
</protein>
<dbReference type="EMBL" id="BMML01000012">
    <property type="protein sequence ID" value="GGN21264.1"/>
    <property type="molecule type" value="Genomic_DNA"/>
</dbReference>
<evidence type="ECO:0000313" key="2">
    <source>
        <dbReference type="Proteomes" id="UP000653411"/>
    </source>
</evidence>
<evidence type="ECO:0000313" key="1">
    <source>
        <dbReference type="EMBL" id="GGN21264.1"/>
    </source>
</evidence>
<keyword evidence="2" id="KW-1185">Reference proteome</keyword>
<accession>A0A917XFN8</accession>
<dbReference type="AlphaFoldDB" id="A0A917XFN8"/>
<gene>
    <name evidence="1" type="ORF">GCM10011578_052270</name>
</gene>